<evidence type="ECO:0000313" key="1">
    <source>
        <dbReference type="EMBL" id="MDA8484710.1"/>
    </source>
</evidence>
<name>A0ABT4Y761_METRE</name>
<organism evidence="1 2">
    <name type="scientific">Metapseudomonas resinovorans</name>
    <name type="common">Pseudomonas resinovorans</name>
    <dbReference type="NCBI Taxonomy" id="53412"/>
    <lineage>
        <taxon>Bacteria</taxon>
        <taxon>Pseudomonadati</taxon>
        <taxon>Pseudomonadota</taxon>
        <taxon>Gammaproteobacteria</taxon>
        <taxon>Pseudomonadales</taxon>
        <taxon>Pseudomonadaceae</taxon>
        <taxon>Metapseudomonas</taxon>
    </lineage>
</organism>
<proteinExistence type="predicted"/>
<protein>
    <submittedName>
        <fullName evidence="1">Uncharacterized protein</fullName>
    </submittedName>
</protein>
<accession>A0ABT4Y761</accession>
<sequence>MGLEPRADERVRYEFGFPDGRLWVHEVDLAGTGGRVETGPEWALLGFQQCSHCPLNAAEVRDCPFALALARPVAVLARSPSYEEVRMAVFWRGREIRQQTTLQRALGSLLGLLGATSGCPHTRMLRAMAWFHWPFSSSAETLYRSLGTYLLGQHLRRQRGLEPDWDMDGLRELYRNLRLVNLGMAGRLRAAAEEDSSLNGLILLDLLAADTLYSLDSYEGELDGFFAEYFEEG</sequence>
<comment type="caution">
    <text evidence="1">The sequence shown here is derived from an EMBL/GenBank/DDBJ whole genome shotgun (WGS) entry which is preliminary data.</text>
</comment>
<dbReference type="EMBL" id="JANEWF010000019">
    <property type="protein sequence ID" value="MDA8484710.1"/>
    <property type="molecule type" value="Genomic_DNA"/>
</dbReference>
<keyword evidence="2" id="KW-1185">Reference proteome</keyword>
<dbReference type="InterPro" id="IPR054196">
    <property type="entry name" value="DUF6901"/>
</dbReference>
<reference evidence="1 2" key="1">
    <citation type="submission" date="2022-07" db="EMBL/GenBank/DDBJ databases">
        <title>Genome Analysis of Selected Gammaproteobacteria from Nigerian Food snails.</title>
        <authorList>
            <person name="Okafor A.C."/>
        </authorList>
    </citation>
    <scope>NUCLEOTIDE SEQUENCE [LARGE SCALE GENOMIC DNA]</scope>
    <source>
        <strain evidence="1 2">Awg 2</strain>
    </source>
</reference>
<dbReference type="RefSeq" id="WP_223834910.1">
    <property type="nucleotide sequence ID" value="NZ_JANEWF010000019.1"/>
</dbReference>
<dbReference type="Proteomes" id="UP001211689">
    <property type="component" value="Unassembled WGS sequence"/>
</dbReference>
<gene>
    <name evidence="1" type="ORF">NNO07_16705</name>
</gene>
<dbReference type="Pfam" id="PF21842">
    <property type="entry name" value="DUF6901"/>
    <property type="match status" value="1"/>
</dbReference>
<evidence type="ECO:0000313" key="2">
    <source>
        <dbReference type="Proteomes" id="UP001211689"/>
    </source>
</evidence>